<dbReference type="Proteomes" id="UP000297031">
    <property type="component" value="Chromosome"/>
</dbReference>
<dbReference type="RefSeq" id="WP_136409592.1">
    <property type="nucleotide sequence ID" value="NZ_CP039393.1"/>
</dbReference>
<reference evidence="1 2" key="1">
    <citation type="submission" date="2019-02" db="EMBL/GenBank/DDBJ databases">
        <title>Isolation and identification of novel species under the genus Muribaculum.</title>
        <authorList>
            <person name="Miyake S."/>
            <person name="Ding Y."/>
            <person name="Low A."/>
            <person name="Soh M."/>
            <person name="Seedorf H."/>
        </authorList>
    </citation>
    <scope>NUCLEOTIDE SEQUENCE [LARGE SCALE GENOMIC DNA]</scope>
    <source>
        <strain evidence="1 2">TLL-A4</strain>
    </source>
</reference>
<name>A0A4P7VB03_9BACT</name>
<dbReference type="Gene3D" id="3.90.1480.10">
    <property type="entry name" value="Alpha-2,3-sialyltransferase"/>
    <property type="match status" value="1"/>
</dbReference>
<gene>
    <name evidence="1" type="ORF">E7746_01265</name>
</gene>
<evidence type="ECO:0000313" key="2">
    <source>
        <dbReference type="Proteomes" id="UP000297031"/>
    </source>
</evidence>
<dbReference type="OrthoDB" id="5328262at2"/>
<dbReference type="AlphaFoldDB" id="A0A4P7VB03"/>
<protein>
    <recommendedName>
        <fullName evidence="3">DUF115 domain-containing protein</fullName>
    </recommendedName>
</protein>
<evidence type="ECO:0000313" key="1">
    <source>
        <dbReference type="EMBL" id="QCD34603.1"/>
    </source>
</evidence>
<organism evidence="1 2">
    <name type="scientific">Muribaculum gordoncarteri</name>
    <dbReference type="NCBI Taxonomy" id="2530390"/>
    <lineage>
        <taxon>Bacteria</taxon>
        <taxon>Pseudomonadati</taxon>
        <taxon>Bacteroidota</taxon>
        <taxon>Bacteroidia</taxon>
        <taxon>Bacteroidales</taxon>
        <taxon>Muribaculaceae</taxon>
        <taxon>Muribaculum</taxon>
    </lineage>
</organism>
<sequence>MTFDTIADFASRTGDSLKSIAKIALQTRRPTLKPFDNADSIIVMGNGPSLADTIARHSDLLTKHPTLAVNFAANAPEFFTLKPRFYVLADPHFFMSTGNDNVTRLHDNLSAVDWPMTLLVPAQYAAKAPGAGNSNIDLRTYNAVGVEGYRWLENAAFKAMRGMPRPRNVLIPSIMIALALGFKNVYIVGADHSWTHTLSVNENNEVVSIQPHFYKDNASELARTKAVSMGLTLHGILQSMVVAFRSYHTIERYARHIGANVYNSTPDSFIDAFRRLPLEMIDR</sequence>
<dbReference type="KEGG" id="mgod:E7746_01265"/>
<accession>A0A4P7VB03</accession>
<evidence type="ECO:0008006" key="3">
    <source>
        <dbReference type="Google" id="ProtNLM"/>
    </source>
</evidence>
<dbReference type="EMBL" id="CP039393">
    <property type="protein sequence ID" value="QCD34603.1"/>
    <property type="molecule type" value="Genomic_DNA"/>
</dbReference>
<keyword evidence="2" id="KW-1185">Reference proteome</keyword>
<proteinExistence type="predicted"/>